<protein>
    <submittedName>
        <fullName evidence="1">Uncharacterized protein</fullName>
    </submittedName>
</protein>
<dbReference type="AlphaFoldDB" id="A0A162D817"/>
<comment type="caution">
    <text evidence="1">The sequence shown here is derived from an EMBL/GenBank/DDBJ whole genome shotgun (WGS) entry which is preliminary data.</text>
</comment>
<dbReference type="EMBL" id="LRGB01002315">
    <property type="protein sequence ID" value="KZS08164.1"/>
    <property type="molecule type" value="Genomic_DNA"/>
</dbReference>
<gene>
    <name evidence="1" type="ORF">APZ42_027958</name>
</gene>
<evidence type="ECO:0000313" key="2">
    <source>
        <dbReference type="Proteomes" id="UP000076858"/>
    </source>
</evidence>
<evidence type="ECO:0000313" key="1">
    <source>
        <dbReference type="EMBL" id="KZS08164.1"/>
    </source>
</evidence>
<reference evidence="1 2" key="1">
    <citation type="submission" date="2016-03" db="EMBL/GenBank/DDBJ databases">
        <title>EvidentialGene: Evidence-directed Construction of Genes on Genomes.</title>
        <authorList>
            <person name="Gilbert D.G."/>
            <person name="Choi J.-H."/>
            <person name="Mockaitis K."/>
            <person name="Colbourne J."/>
            <person name="Pfrender M."/>
        </authorList>
    </citation>
    <scope>NUCLEOTIDE SEQUENCE [LARGE SCALE GENOMIC DNA]</scope>
    <source>
        <strain evidence="1 2">Xinb3</strain>
        <tissue evidence="1">Complete organism</tissue>
    </source>
</reference>
<accession>A0A162D817</accession>
<name>A0A162D817_9CRUS</name>
<proteinExistence type="predicted"/>
<organism evidence="1 2">
    <name type="scientific">Daphnia magna</name>
    <dbReference type="NCBI Taxonomy" id="35525"/>
    <lineage>
        <taxon>Eukaryota</taxon>
        <taxon>Metazoa</taxon>
        <taxon>Ecdysozoa</taxon>
        <taxon>Arthropoda</taxon>
        <taxon>Crustacea</taxon>
        <taxon>Branchiopoda</taxon>
        <taxon>Diplostraca</taxon>
        <taxon>Cladocera</taxon>
        <taxon>Anomopoda</taxon>
        <taxon>Daphniidae</taxon>
        <taxon>Daphnia</taxon>
    </lineage>
</organism>
<dbReference type="Proteomes" id="UP000076858">
    <property type="component" value="Unassembled WGS sequence"/>
</dbReference>
<keyword evidence="2" id="KW-1185">Reference proteome</keyword>
<sequence length="62" mass="7274">MWRLRLYTESLRRFVQKLAILHRGNFNNEAASQPLYWAVIIARSFLALRTSHSIVCNIRANS</sequence>